<keyword evidence="4" id="KW-0561">Oxygen transport</keyword>
<feature type="domain" description="Globin" evidence="8">
    <location>
        <begin position="529"/>
        <end position="673"/>
    </location>
</feature>
<dbReference type="EMBL" id="JAOTOJ010000004">
    <property type="protein sequence ID" value="KAK9402739.1"/>
    <property type="molecule type" value="Genomic_DNA"/>
</dbReference>
<protein>
    <submittedName>
        <fullName evidence="9">Hemoglobin subunit beta-2</fullName>
    </submittedName>
</protein>
<keyword evidence="5" id="KW-0479">Metal-binding</keyword>
<dbReference type="GO" id="GO:0031838">
    <property type="term" value="C:haptoglobin-hemoglobin complex"/>
    <property type="evidence" value="ECO:0007669"/>
    <property type="project" value="TreeGrafter"/>
</dbReference>
<evidence type="ECO:0000256" key="1">
    <source>
        <dbReference type="ARBA" id="ARBA00008705"/>
    </source>
</evidence>
<keyword evidence="3" id="KW-0349">Heme</keyword>
<evidence type="ECO:0000256" key="7">
    <source>
        <dbReference type="SAM" id="MobiDB-lite"/>
    </source>
</evidence>
<comment type="similarity">
    <text evidence="1">Belongs to the globin family.</text>
</comment>
<feature type="compositionally biased region" description="Low complexity" evidence="7">
    <location>
        <begin position="151"/>
        <end position="170"/>
    </location>
</feature>
<dbReference type="GO" id="GO:0046872">
    <property type="term" value="F:metal ion binding"/>
    <property type="evidence" value="ECO:0007669"/>
    <property type="project" value="UniProtKB-KW"/>
</dbReference>
<accession>A0AAW1BKZ1</accession>
<dbReference type="InterPro" id="IPR000971">
    <property type="entry name" value="Globin"/>
</dbReference>
<dbReference type="GO" id="GO:0005833">
    <property type="term" value="C:hemoglobin complex"/>
    <property type="evidence" value="ECO:0007669"/>
    <property type="project" value="InterPro"/>
</dbReference>
<name>A0AAW1BKZ1_CROAD</name>
<keyword evidence="10" id="KW-1185">Reference proteome</keyword>
<sequence>MRPPFVASEGAFPAPLTCSDNKSHLLQIEPTRPWLCGGGGAGSGGRWGEKRPRAGGTGVFGSTGTLKPPGGGIEGTPRWEGVVLGRKASGRSQARLLGGGGGGGGVVTRFIPPESGKAPSPPPLHPRPLGKAGAGKTRLGGARAPRRASLSVPVAPSWPWSSSCASACPAGRPPEPVSWGGRRLPLPPARGAPLARETPDPPPPAQIRSGREGNLCLTRDASPQLRGETPSWGRTLAFPRAPQPDTQTHPAAQGRLGSPLHIHGGKKGRCWLLLDPQRMANWAQEIGQAKDSSARIPPGHTQGPLVGEIALPHLRSPGEAGCQQDPEGTQGSLNPDSEVGGRAPGPPPAPPSAARRACPLFRCQEESPPRLPLKASSLPGRSPRSGRADSLLGQFNGSGRLQLGSDADLALPVQERRSTSSRVPDTSPALKCAEEPRRGLGPAGALLRRGSWSRTGESGLLRPPPDREGGREGGDGRRRVRARPAPGRRGCGAQGIKVGPEVRAQLAPSSSSSPTVSPALRPPAASMVHWTPEEKQLITALWGKVDVPEVGAATLGKLLVVYPWTQRFFAHFGNLSGPSAICANPLVRAHGKKVMNSFAEAVKHMDNIKETFSKLSELHCEKLHVDPENFRLLGNILIIVLAGHHGKEFIPSTHAAFQKLTNVVAHALAYRYH</sequence>
<organism evidence="9 10">
    <name type="scientific">Crotalus adamanteus</name>
    <name type="common">Eastern diamondback rattlesnake</name>
    <dbReference type="NCBI Taxonomy" id="8729"/>
    <lineage>
        <taxon>Eukaryota</taxon>
        <taxon>Metazoa</taxon>
        <taxon>Chordata</taxon>
        <taxon>Craniata</taxon>
        <taxon>Vertebrata</taxon>
        <taxon>Euteleostomi</taxon>
        <taxon>Lepidosauria</taxon>
        <taxon>Squamata</taxon>
        <taxon>Bifurcata</taxon>
        <taxon>Unidentata</taxon>
        <taxon>Episquamata</taxon>
        <taxon>Toxicofera</taxon>
        <taxon>Serpentes</taxon>
        <taxon>Colubroidea</taxon>
        <taxon>Viperidae</taxon>
        <taxon>Crotalinae</taxon>
        <taxon>Crotalus</taxon>
    </lineage>
</organism>
<dbReference type="InterPro" id="IPR009050">
    <property type="entry name" value="Globin-like_sf"/>
</dbReference>
<keyword evidence="2" id="KW-0813">Transport</keyword>
<evidence type="ECO:0000259" key="8">
    <source>
        <dbReference type="PROSITE" id="PS01033"/>
    </source>
</evidence>
<keyword evidence="6" id="KW-0408">Iron</keyword>
<feature type="region of interest" description="Disordered" evidence="7">
    <location>
        <begin position="31"/>
        <end position="77"/>
    </location>
</feature>
<evidence type="ECO:0000256" key="4">
    <source>
        <dbReference type="ARBA" id="ARBA00022621"/>
    </source>
</evidence>
<dbReference type="PANTHER" id="PTHR11442">
    <property type="entry name" value="HEMOGLOBIN FAMILY MEMBER"/>
    <property type="match status" value="1"/>
</dbReference>
<dbReference type="InterPro" id="IPR012292">
    <property type="entry name" value="Globin/Proto"/>
</dbReference>
<dbReference type="Gene3D" id="1.10.490.10">
    <property type="entry name" value="Globins"/>
    <property type="match status" value="1"/>
</dbReference>
<feature type="compositionally biased region" description="Low complexity" evidence="7">
    <location>
        <begin position="376"/>
        <end position="385"/>
    </location>
</feature>
<dbReference type="GO" id="GO:0005344">
    <property type="term" value="F:oxygen carrier activity"/>
    <property type="evidence" value="ECO:0007669"/>
    <property type="project" value="UniProtKB-KW"/>
</dbReference>
<comment type="caution">
    <text evidence="9">The sequence shown here is derived from an EMBL/GenBank/DDBJ whole genome shotgun (WGS) entry which is preliminary data.</text>
</comment>
<proteinExistence type="inferred from homology"/>
<dbReference type="GO" id="GO:0031720">
    <property type="term" value="F:haptoglobin binding"/>
    <property type="evidence" value="ECO:0007669"/>
    <property type="project" value="TreeGrafter"/>
</dbReference>
<feature type="compositionally biased region" description="Polar residues" evidence="7">
    <location>
        <begin position="326"/>
        <end position="335"/>
    </location>
</feature>
<feature type="region of interest" description="Disordered" evidence="7">
    <location>
        <begin position="111"/>
        <end position="214"/>
    </location>
</feature>
<dbReference type="PROSITE" id="PS01033">
    <property type="entry name" value="GLOBIN"/>
    <property type="match status" value="1"/>
</dbReference>
<feature type="compositionally biased region" description="Low complexity" evidence="7">
    <location>
        <begin position="439"/>
        <end position="450"/>
    </location>
</feature>
<reference evidence="9 10" key="1">
    <citation type="journal article" date="2024" name="Proc. Natl. Acad. Sci. U.S.A.">
        <title>The genetic regulatory architecture and epigenomic basis for age-related changes in rattlesnake venom.</title>
        <authorList>
            <person name="Hogan M.P."/>
            <person name="Holding M.L."/>
            <person name="Nystrom G.S."/>
            <person name="Colston T.J."/>
            <person name="Bartlett D.A."/>
            <person name="Mason A.J."/>
            <person name="Ellsworth S.A."/>
            <person name="Rautsaw R.M."/>
            <person name="Lawrence K.C."/>
            <person name="Strickland J.L."/>
            <person name="He B."/>
            <person name="Fraser P."/>
            <person name="Margres M.J."/>
            <person name="Gilbert D.M."/>
            <person name="Gibbs H.L."/>
            <person name="Parkinson C.L."/>
            <person name="Rokyta D.R."/>
        </authorList>
    </citation>
    <scope>NUCLEOTIDE SEQUENCE [LARGE SCALE GENOMIC DNA]</scope>
    <source>
        <strain evidence="9">DRR0105</strain>
    </source>
</reference>
<dbReference type="GO" id="GO:0020037">
    <property type="term" value="F:heme binding"/>
    <property type="evidence" value="ECO:0007669"/>
    <property type="project" value="InterPro"/>
</dbReference>
<feature type="compositionally biased region" description="Basic and acidic residues" evidence="7">
    <location>
        <begin position="464"/>
        <end position="477"/>
    </location>
</feature>
<evidence type="ECO:0000256" key="6">
    <source>
        <dbReference type="ARBA" id="ARBA00023004"/>
    </source>
</evidence>
<dbReference type="InterPro" id="IPR002337">
    <property type="entry name" value="Hemoglobin_b"/>
</dbReference>
<dbReference type="GO" id="GO:0004601">
    <property type="term" value="F:peroxidase activity"/>
    <property type="evidence" value="ECO:0007669"/>
    <property type="project" value="TreeGrafter"/>
</dbReference>
<evidence type="ECO:0000256" key="3">
    <source>
        <dbReference type="ARBA" id="ARBA00022617"/>
    </source>
</evidence>
<dbReference type="AlphaFoldDB" id="A0AAW1BKZ1"/>
<dbReference type="GO" id="GO:0043177">
    <property type="term" value="F:organic acid binding"/>
    <property type="evidence" value="ECO:0007669"/>
    <property type="project" value="TreeGrafter"/>
</dbReference>
<feature type="compositionally biased region" description="Gly residues" evidence="7">
    <location>
        <begin position="36"/>
        <end position="46"/>
    </location>
</feature>
<dbReference type="GO" id="GO:0072562">
    <property type="term" value="C:blood microparticle"/>
    <property type="evidence" value="ECO:0007669"/>
    <property type="project" value="TreeGrafter"/>
</dbReference>
<dbReference type="Proteomes" id="UP001474421">
    <property type="component" value="Unassembled WGS sequence"/>
</dbReference>
<dbReference type="SUPFAM" id="SSF46458">
    <property type="entry name" value="Globin-like"/>
    <property type="match status" value="1"/>
</dbReference>
<dbReference type="FunFam" id="1.10.490.10:FF:000001">
    <property type="entry name" value="Hemoglobin subunit beta"/>
    <property type="match status" value="1"/>
</dbReference>
<evidence type="ECO:0000313" key="9">
    <source>
        <dbReference type="EMBL" id="KAK9402739.1"/>
    </source>
</evidence>
<evidence type="ECO:0000256" key="5">
    <source>
        <dbReference type="ARBA" id="ARBA00022723"/>
    </source>
</evidence>
<dbReference type="PRINTS" id="PR00814">
    <property type="entry name" value="BETAHAEM"/>
</dbReference>
<dbReference type="Pfam" id="PF00042">
    <property type="entry name" value="Globin"/>
    <property type="match status" value="1"/>
</dbReference>
<dbReference type="GO" id="GO:0019825">
    <property type="term" value="F:oxygen binding"/>
    <property type="evidence" value="ECO:0007669"/>
    <property type="project" value="InterPro"/>
</dbReference>
<evidence type="ECO:0000256" key="2">
    <source>
        <dbReference type="ARBA" id="ARBA00022448"/>
    </source>
</evidence>
<feature type="region of interest" description="Disordered" evidence="7">
    <location>
        <begin position="315"/>
        <end position="496"/>
    </location>
</feature>
<dbReference type="GO" id="GO:0042744">
    <property type="term" value="P:hydrogen peroxide catabolic process"/>
    <property type="evidence" value="ECO:0007669"/>
    <property type="project" value="TreeGrafter"/>
</dbReference>
<dbReference type="InterPro" id="IPR050056">
    <property type="entry name" value="Hemoglobin_oxygen_transport"/>
</dbReference>
<dbReference type="PANTHER" id="PTHR11442:SF7">
    <property type="entry name" value="HEMOGLOBIN SUBUNIT EPSILON"/>
    <property type="match status" value="1"/>
</dbReference>
<gene>
    <name evidence="9" type="ORF">NXF25_011095</name>
</gene>
<evidence type="ECO:0000313" key="10">
    <source>
        <dbReference type="Proteomes" id="UP001474421"/>
    </source>
</evidence>
<dbReference type="CDD" id="cd08925">
    <property type="entry name" value="Hb-beta-like"/>
    <property type="match status" value="1"/>
</dbReference>